<keyword evidence="1" id="KW-0732">Signal</keyword>
<proteinExistence type="predicted"/>
<feature type="domain" description="DUF4424" evidence="2">
    <location>
        <begin position="49"/>
        <end position="98"/>
    </location>
</feature>
<feature type="signal peptide" evidence="1">
    <location>
        <begin position="1"/>
        <end position="30"/>
    </location>
</feature>
<dbReference type="PROSITE" id="PS51257">
    <property type="entry name" value="PROKAR_LIPOPROTEIN"/>
    <property type="match status" value="1"/>
</dbReference>
<protein>
    <submittedName>
        <fullName evidence="4">Uncharacterized protein</fullName>
    </submittedName>
</protein>
<dbReference type="OrthoDB" id="185643at2"/>
<evidence type="ECO:0000256" key="1">
    <source>
        <dbReference type="SAM" id="SignalP"/>
    </source>
</evidence>
<evidence type="ECO:0000313" key="4">
    <source>
        <dbReference type="EMBL" id="SEH85518.1"/>
    </source>
</evidence>
<dbReference type="NCBIfam" id="NF047619">
    <property type="entry name" value="NADase_discoid"/>
    <property type="match status" value="1"/>
</dbReference>
<evidence type="ECO:0000313" key="5">
    <source>
        <dbReference type="Proteomes" id="UP000176204"/>
    </source>
</evidence>
<dbReference type="InterPro" id="IPR057561">
    <property type="entry name" value="NADase_transloc"/>
</dbReference>
<sequence length="469" mass="51967">MKMMMNRLFGMAVLSGLAGCMALLPSVAEANGGGYTRGSAYGDILPFEMEEIGQVAMLEEDLQIDLWTSYADVKVTYKMKNTQNRPVKVRFGFPIEYTRLAEEESVRNYRVSARGSEVAARRVRQDVKPVKQEEQPFKPVSVQSTFAHPDDELEGIESWMVSELEFAPGEELDLTISCRVPHLEIHNSVSDNVDSYKTIAYRLSSAAVWNGPIRKGKITIMPRSVEADEVLVKAPANRFKREGDAWVWSFENLEPTLADDLSIAVEPDTQELGSTVVESPDSPQYSSLANRVQKRGSIWMRGLPAEGMKVTASSEQPALPPSAEGLPREFKAAGVLWDGTGERRVWGEGAAGDGTGESITFTLPAPVKLAGFHLVPGCRDLDDKPGLKEYGSVAEMEVIVNETWKKTVVFQPDNLSGRWVSLVQCPEEAKTVRMVIRKVYPGTKHDVTCISDVSFYTLLNKEPKIDPCR</sequence>
<reference evidence="5" key="1">
    <citation type="submission" date="2016-09" db="EMBL/GenBank/DDBJ databases">
        <authorList>
            <person name="Koehorst J."/>
        </authorList>
    </citation>
    <scope>NUCLEOTIDE SEQUENCE [LARGE SCALE GENOMIC DNA]</scope>
</reference>
<dbReference type="Pfam" id="PF14415">
    <property type="entry name" value="DUF4424"/>
    <property type="match status" value="1"/>
</dbReference>
<dbReference type="InterPro" id="IPR025538">
    <property type="entry name" value="DUF4424"/>
</dbReference>
<dbReference type="STRING" id="1679444.PYTT_1233"/>
<keyword evidence="5" id="KW-1185">Reference proteome</keyword>
<dbReference type="RefSeq" id="WP_067777541.1">
    <property type="nucleotide sequence ID" value="NZ_LT629973.1"/>
</dbReference>
<accession>A0A1H6LAI6</accession>
<dbReference type="Proteomes" id="UP000176204">
    <property type="component" value="Chromosome I"/>
</dbReference>
<feature type="domain" description="NAD glycohydrolase translocation F5/8 type C" evidence="3">
    <location>
        <begin position="344"/>
        <end position="456"/>
    </location>
</feature>
<name>A0A1H6LAI6_9BACT</name>
<dbReference type="Gene3D" id="2.60.40.3680">
    <property type="match status" value="1"/>
</dbReference>
<feature type="chain" id="PRO_5009604506" evidence="1">
    <location>
        <begin position="31"/>
        <end position="469"/>
    </location>
</feature>
<evidence type="ECO:0000259" key="2">
    <source>
        <dbReference type="Pfam" id="PF14415"/>
    </source>
</evidence>
<gene>
    <name evidence="4" type="ORF">PYTT_1233</name>
</gene>
<dbReference type="Pfam" id="PF25302">
    <property type="entry name" value="NADase_transloc"/>
    <property type="match status" value="1"/>
</dbReference>
<organism evidence="4 5">
    <name type="scientific">Akkermansia glycaniphila</name>
    <dbReference type="NCBI Taxonomy" id="1679444"/>
    <lineage>
        <taxon>Bacteria</taxon>
        <taxon>Pseudomonadati</taxon>
        <taxon>Verrucomicrobiota</taxon>
        <taxon>Verrucomicrobiia</taxon>
        <taxon>Verrucomicrobiales</taxon>
        <taxon>Akkermansiaceae</taxon>
        <taxon>Akkermansia</taxon>
    </lineage>
</organism>
<dbReference type="EMBL" id="LT629973">
    <property type="protein sequence ID" value="SEH85518.1"/>
    <property type="molecule type" value="Genomic_DNA"/>
</dbReference>
<dbReference type="AlphaFoldDB" id="A0A1H6LAI6"/>
<dbReference type="KEGG" id="agl:PYTT_1233"/>
<evidence type="ECO:0000259" key="3">
    <source>
        <dbReference type="Pfam" id="PF25302"/>
    </source>
</evidence>